<dbReference type="Pfam" id="PF26639">
    <property type="entry name" value="Het-6_barrel"/>
    <property type="match status" value="1"/>
</dbReference>
<sequence length="295" mass="33635">MKIARDLKATDLRDTVFAFFGLAKSNYDYGKTLREVYIDATRSFIQNSDRNDEFWWLTGDCEELLSSEFPSWVRDPRLRARKTPSISPMTDKTQHSTECYSAAGLDRCSLRANISFSMNGDVLGVSGLHVDEVIVVGDAFGLEDNTALATLDSWRDIAIPKEEEIVDHVSFCVRNEAFWRTVLTDQPLYEYQPNNYGMEEIHRLGRSTTADPTICHLSCSTVTPYAIIAALPRIRWKRRFFMTSKGFMGLGPYNARVGDHVYVLFGVDVPFVLRRMESKGDFKIIGDWLVFIPKP</sequence>
<dbReference type="InterPro" id="IPR052895">
    <property type="entry name" value="HetReg/Transcr_Mod"/>
</dbReference>
<dbReference type="OrthoDB" id="2157530at2759"/>
<reference evidence="1" key="1">
    <citation type="submission" date="2021-07" db="EMBL/GenBank/DDBJ databases">
        <authorList>
            <person name="Durling M."/>
        </authorList>
    </citation>
    <scope>NUCLEOTIDE SEQUENCE</scope>
</reference>
<keyword evidence="2" id="KW-1185">Reference proteome</keyword>
<comment type="caution">
    <text evidence="1">The sequence shown here is derived from an EMBL/GenBank/DDBJ whole genome shotgun (WGS) entry which is preliminary data.</text>
</comment>
<dbReference type="Proteomes" id="UP000696280">
    <property type="component" value="Unassembled WGS sequence"/>
</dbReference>
<evidence type="ECO:0000313" key="1">
    <source>
        <dbReference type="EMBL" id="CAG8955563.1"/>
    </source>
</evidence>
<dbReference type="EMBL" id="CAJVRL010000064">
    <property type="protein sequence ID" value="CAG8955563.1"/>
    <property type="molecule type" value="Genomic_DNA"/>
</dbReference>
<dbReference type="PANTHER" id="PTHR24148">
    <property type="entry name" value="ANKYRIN REPEAT DOMAIN-CONTAINING PROTEIN 39 HOMOLOG-RELATED"/>
    <property type="match status" value="1"/>
</dbReference>
<organism evidence="1 2">
    <name type="scientific">Hymenoscyphus fraxineus</name>
    <dbReference type="NCBI Taxonomy" id="746836"/>
    <lineage>
        <taxon>Eukaryota</taxon>
        <taxon>Fungi</taxon>
        <taxon>Dikarya</taxon>
        <taxon>Ascomycota</taxon>
        <taxon>Pezizomycotina</taxon>
        <taxon>Leotiomycetes</taxon>
        <taxon>Helotiales</taxon>
        <taxon>Helotiaceae</taxon>
        <taxon>Hymenoscyphus</taxon>
    </lineage>
</organism>
<name>A0A9N9KZF7_9HELO</name>
<protein>
    <recommendedName>
        <fullName evidence="3">Heterokaryon incompatibility domain-containing protein</fullName>
    </recommendedName>
</protein>
<accession>A0A9N9KZF7</accession>
<dbReference type="AlphaFoldDB" id="A0A9N9KZF7"/>
<proteinExistence type="predicted"/>
<dbReference type="PANTHER" id="PTHR24148:SF64">
    <property type="entry name" value="HETEROKARYON INCOMPATIBILITY DOMAIN-CONTAINING PROTEIN"/>
    <property type="match status" value="1"/>
</dbReference>
<evidence type="ECO:0008006" key="3">
    <source>
        <dbReference type="Google" id="ProtNLM"/>
    </source>
</evidence>
<evidence type="ECO:0000313" key="2">
    <source>
        <dbReference type="Proteomes" id="UP000696280"/>
    </source>
</evidence>
<gene>
    <name evidence="1" type="ORF">HYFRA_00009517</name>
</gene>